<gene>
    <name evidence="2" type="ORF">PHYBOEH_000749</name>
</gene>
<protein>
    <submittedName>
        <fullName evidence="2">Uncharacterized protein</fullName>
    </submittedName>
</protein>
<accession>A0A8T1VBI7</accession>
<dbReference type="EMBL" id="JAGDFL010001124">
    <property type="protein sequence ID" value="KAG7377650.1"/>
    <property type="molecule type" value="Genomic_DNA"/>
</dbReference>
<evidence type="ECO:0000313" key="2">
    <source>
        <dbReference type="EMBL" id="KAG7377650.1"/>
    </source>
</evidence>
<feature type="region of interest" description="Disordered" evidence="1">
    <location>
        <begin position="309"/>
        <end position="414"/>
    </location>
</feature>
<feature type="non-terminal residue" evidence="2">
    <location>
        <position position="1"/>
    </location>
</feature>
<dbReference type="OrthoDB" id="123301at2759"/>
<feature type="compositionally biased region" description="Low complexity" evidence="1">
    <location>
        <begin position="320"/>
        <end position="335"/>
    </location>
</feature>
<proteinExistence type="predicted"/>
<evidence type="ECO:0000313" key="3">
    <source>
        <dbReference type="Proteomes" id="UP000693981"/>
    </source>
</evidence>
<organism evidence="2 3">
    <name type="scientific">Phytophthora boehmeriae</name>
    <dbReference type="NCBI Taxonomy" id="109152"/>
    <lineage>
        <taxon>Eukaryota</taxon>
        <taxon>Sar</taxon>
        <taxon>Stramenopiles</taxon>
        <taxon>Oomycota</taxon>
        <taxon>Peronosporomycetes</taxon>
        <taxon>Peronosporales</taxon>
        <taxon>Peronosporaceae</taxon>
        <taxon>Phytophthora</taxon>
    </lineage>
</organism>
<keyword evidence="3" id="KW-1185">Reference proteome</keyword>
<dbReference type="AlphaFoldDB" id="A0A8T1VBI7"/>
<name>A0A8T1VBI7_9STRA</name>
<reference evidence="2" key="1">
    <citation type="submission" date="2021-02" db="EMBL/GenBank/DDBJ databases">
        <authorList>
            <person name="Palmer J.M."/>
        </authorList>
    </citation>
    <scope>NUCLEOTIDE SEQUENCE</scope>
    <source>
        <strain evidence="2">SCRP23</strain>
    </source>
</reference>
<dbReference type="Proteomes" id="UP000693981">
    <property type="component" value="Unassembled WGS sequence"/>
</dbReference>
<comment type="caution">
    <text evidence="2">The sequence shown here is derived from an EMBL/GenBank/DDBJ whole genome shotgun (WGS) entry which is preliminary data.</text>
</comment>
<evidence type="ECO:0000256" key="1">
    <source>
        <dbReference type="SAM" id="MobiDB-lite"/>
    </source>
</evidence>
<sequence length="414" mass="46189">LVPSSRVTIVDTSQQTAASWEIPPAFDARDGSFRLVGVPATVEALDADAAVEEGYGGVEVVQSVEAFSDQDLDDLERFIGPGARDNVLRLNDRSPTYISLSSMLQAPLYQREFASILTAFQPNRLAERTINSVSFAKRLLSRCRQFQAEVDAGTDRSVQVTLDLHAEIESLRREWTAMKHFWQEKLDRAQGATAKAETQFKTSYQRQAEDHEFVVKVLRDEASMLKDELYSARAQIEVLKRQVQDKTLGKWVFNDYCRDDPHVTVTGDFPRLNLLFKSCLDRVPMPSDTNTVLHIYSADRPQFQPAAYDVEKSQDPDTDNSNNPGGPASGPGSASETTTPNKLLNLSRLGPATKDVKTPVTKPSSKSKAKGRAQRVLTLDPELDSDRLQVRPKKFKPHQDQLARPASRALQSQE</sequence>